<evidence type="ECO:0000256" key="2">
    <source>
        <dbReference type="SAM" id="Phobius"/>
    </source>
</evidence>
<dbReference type="PROSITE" id="PS50088">
    <property type="entry name" value="ANK_REPEAT"/>
    <property type="match status" value="1"/>
</dbReference>
<gene>
    <name evidence="4" type="ORF">ACJRO7_017776</name>
</gene>
<evidence type="ECO:0000256" key="1">
    <source>
        <dbReference type="PROSITE-ProRule" id="PRU00023"/>
    </source>
</evidence>
<feature type="domain" description="PGG" evidence="3">
    <location>
        <begin position="277"/>
        <end position="368"/>
    </location>
</feature>
<dbReference type="PANTHER" id="PTHR24128">
    <property type="entry name" value="HOMEOBOX PROTEIN WARIAI"/>
    <property type="match status" value="1"/>
</dbReference>
<protein>
    <recommendedName>
        <fullName evidence="3">PGG domain-containing protein</fullName>
    </recommendedName>
</protein>
<evidence type="ECO:0000259" key="3">
    <source>
        <dbReference type="Pfam" id="PF13962"/>
    </source>
</evidence>
<name>A0ABD3KXK8_EUCGL</name>
<sequence>MTLQDAITHDDVGELYSSIESNEMLLDNGCTGPFPHTPLHQAAVEGKTNVAMEIATLKPSFARKLNKGGHSPMHLALQNKHYDTARALMTLNPKLIRVRGRGGITPLHLIAGEEGNNEQESKEPLELLAEFLSACKSSIEDLTSQYQTAVHVAVDKNNLKAFKVLLGWLKRVHLTEILKWKDKYGNTVLHIAMSQGRPKIIKLLIPYINVNTKNFDDKTALEIFRRNPSGDLRLAIRLYWIRYLTILFTSNLSLSQFLSMELTRHEKLVLESGFGDKSTRDMALIVTTLIATATYQAVLSPPGGYWQDNSSNTPANSTVVAANSSAIADEKPHKAGEIILNGTNLHKFTGLNSSVFMLSILVICYTAAPLLPRTILVYSLMLYFGVAYIVALTTEFPRSDARAGYCIMAVFMSSLLYYLAAPLVDYFWYGRIRRGIDTPGRRVCKDRK</sequence>
<feature type="transmembrane region" description="Helical" evidence="2">
    <location>
        <begin position="375"/>
        <end position="396"/>
    </location>
</feature>
<dbReference type="Gene3D" id="1.25.40.20">
    <property type="entry name" value="Ankyrin repeat-containing domain"/>
    <property type="match status" value="1"/>
</dbReference>
<dbReference type="Pfam" id="PF12796">
    <property type="entry name" value="Ank_2"/>
    <property type="match status" value="1"/>
</dbReference>
<keyword evidence="2" id="KW-0472">Membrane</keyword>
<dbReference type="EMBL" id="JBJKBG010000004">
    <property type="protein sequence ID" value="KAL3742356.1"/>
    <property type="molecule type" value="Genomic_DNA"/>
</dbReference>
<dbReference type="Pfam" id="PF13637">
    <property type="entry name" value="Ank_4"/>
    <property type="match status" value="1"/>
</dbReference>
<keyword evidence="2" id="KW-0812">Transmembrane</keyword>
<dbReference type="PROSITE" id="PS50297">
    <property type="entry name" value="ANK_REP_REGION"/>
    <property type="match status" value="1"/>
</dbReference>
<evidence type="ECO:0000313" key="4">
    <source>
        <dbReference type="EMBL" id="KAL3742356.1"/>
    </source>
</evidence>
<reference evidence="4 5" key="1">
    <citation type="submission" date="2024-11" db="EMBL/GenBank/DDBJ databases">
        <title>Chromosome-level genome assembly of Eucalyptus globulus Labill. provides insights into its genome evolution.</title>
        <authorList>
            <person name="Li X."/>
        </authorList>
    </citation>
    <scope>NUCLEOTIDE SEQUENCE [LARGE SCALE GENOMIC DNA]</scope>
    <source>
        <strain evidence="4">CL2024</strain>
        <tissue evidence="4">Fresh tender leaves</tissue>
    </source>
</reference>
<dbReference type="AlphaFoldDB" id="A0ABD3KXK8"/>
<feature type="transmembrane region" description="Helical" evidence="2">
    <location>
        <begin position="350"/>
        <end position="368"/>
    </location>
</feature>
<dbReference type="SMART" id="SM00248">
    <property type="entry name" value="ANK"/>
    <property type="match status" value="5"/>
</dbReference>
<feature type="repeat" description="ANK" evidence="1">
    <location>
        <begin position="184"/>
        <end position="205"/>
    </location>
</feature>
<organism evidence="4 5">
    <name type="scientific">Eucalyptus globulus</name>
    <name type="common">Tasmanian blue gum</name>
    <dbReference type="NCBI Taxonomy" id="34317"/>
    <lineage>
        <taxon>Eukaryota</taxon>
        <taxon>Viridiplantae</taxon>
        <taxon>Streptophyta</taxon>
        <taxon>Embryophyta</taxon>
        <taxon>Tracheophyta</taxon>
        <taxon>Spermatophyta</taxon>
        <taxon>Magnoliopsida</taxon>
        <taxon>eudicotyledons</taxon>
        <taxon>Gunneridae</taxon>
        <taxon>Pentapetalae</taxon>
        <taxon>rosids</taxon>
        <taxon>malvids</taxon>
        <taxon>Myrtales</taxon>
        <taxon>Myrtaceae</taxon>
        <taxon>Myrtoideae</taxon>
        <taxon>Eucalypteae</taxon>
        <taxon>Eucalyptus</taxon>
    </lineage>
</organism>
<dbReference type="Proteomes" id="UP001634007">
    <property type="component" value="Unassembled WGS sequence"/>
</dbReference>
<comment type="caution">
    <text evidence="4">The sequence shown here is derived from an EMBL/GenBank/DDBJ whole genome shotgun (WGS) entry which is preliminary data.</text>
</comment>
<evidence type="ECO:0000313" key="5">
    <source>
        <dbReference type="Proteomes" id="UP001634007"/>
    </source>
</evidence>
<dbReference type="InterPro" id="IPR002110">
    <property type="entry name" value="Ankyrin_rpt"/>
</dbReference>
<proteinExistence type="predicted"/>
<dbReference type="InterPro" id="IPR026961">
    <property type="entry name" value="PGG_dom"/>
</dbReference>
<keyword evidence="5" id="KW-1185">Reference proteome</keyword>
<feature type="transmembrane region" description="Helical" evidence="2">
    <location>
        <begin position="402"/>
        <end position="424"/>
    </location>
</feature>
<keyword evidence="1" id="KW-0040">ANK repeat</keyword>
<dbReference type="PANTHER" id="PTHR24128:SF24">
    <property type="entry name" value="ANKYRIN REPEAT PROTEIN"/>
    <property type="match status" value="1"/>
</dbReference>
<dbReference type="SUPFAM" id="SSF48403">
    <property type="entry name" value="Ankyrin repeat"/>
    <property type="match status" value="1"/>
</dbReference>
<dbReference type="Pfam" id="PF13962">
    <property type="entry name" value="PGG"/>
    <property type="match status" value="1"/>
</dbReference>
<dbReference type="InterPro" id="IPR036770">
    <property type="entry name" value="Ankyrin_rpt-contain_sf"/>
</dbReference>
<accession>A0ABD3KXK8</accession>
<keyword evidence="2" id="KW-1133">Transmembrane helix</keyword>